<accession>A0A4Z1G9Q4</accession>
<evidence type="ECO:0000313" key="3">
    <source>
        <dbReference type="Proteomes" id="UP000297814"/>
    </source>
</evidence>
<proteinExistence type="predicted"/>
<sequence length="426" mass="47614">MPPRRIPIRQQPEESQDPNQQLHQEQEVETGNASHEDLFRESTSPKPNQLFDSTREQKIFAISQTPLRSPSPSLSEIPHPAPEPDDNTQDLLDQQLRATTGGTNVISLHTGETIAFTDIFDYFAANPELPKQVQAEKIDMAKVQTAQSGTFMDDFAAKVNAYDKKEELYKCLNMTKEDADAKHPQFAIMAGRGVRSTRELGLAAKRLERLVDPRSRAVAETVKYGERWRNNVTGSKNFARFLNSAPNGLDACCALNTAIIERLERIENGQHGGVRFPGATTADFKRAHELLLKSPVSRPSCKLSLLRKYGMHVLPSGLCDEWKAPEPHSSSSSRFQGEEKRHNGQYTLQVINDVPNHDRETRATAATPLRQAYETPIEILDSDDSDSEEAPATPSKKRRSTRQGAGNRVVIKEEPGSPRAKRTKRT</sequence>
<dbReference type="AlphaFoldDB" id="A0A4Z1G9Q4"/>
<evidence type="ECO:0000256" key="1">
    <source>
        <dbReference type="SAM" id="MobiDB-lite"/>
    </source>
</evidence>
<comment type="caution">
    <text evidence="2">The sequence shown here is derived from an EMBL/GenBank/DDBJ whole genome shotgun (WGS) entry which is preliminary data.</text>
</comment>
<organism evidence="2 3">
    <name type="scientific">Botrytis hyacinthi</name>
    <dbReference type="NCBI Taxonomy" id="278943"/>
    <lineage>
        <taxon>Eukaryota</taxon>
        <taxon>Fungi</taxon>
        <taxon>Dikarya</taxon>
        <taxon>Ascomycota</taxon>
        <taxon>Pezizomycotina</taxon>
        <taxon>Leotiomycetes</taxon>
        <taxon>Helotiales</taxon>
        <taxon>Sclerotiniaceae</taxon>
        <taxon>Botrytis</taxon>
    </lineage>
</organism>
<gene>
    <name evidence="2" type="ORF">BHYA_0414g00040</name>
</gene>
<keyword evidence="3" id="KW-1185">Reference proteome</keyword>
<feature type="compositionally biased region" description="Polar residues" evidence="1">
    <location>
        <begin position="41"/>
        <end position="52"/>
    </location>
</feature>
<feature type="region of interest" description="Disordered" evidence="1">
    <location>
        <begin position="320"/>
        <end position="342"/>
    </location>
</feature>
<dbReference type="EMBL" id="PQXK01000411">
    <property type="protein sequence ID" value="TGO31769.1"/>
    <property type="molecule type" value="Genomic_DNA"/>
</dbReference>
<name>A0A4Z1G9Q4_9HELO</name>
<feature type="region of interest" description="Disordered" evidence="1">
    <location>
        <begin position="1"/>
        <end position="88"/>
    </location>
</feature>
<feature type="compositionally biased region" description="Polar residues" evidence="1">
    <location>
        <begin position="17"/>
        <end position="33"/>
    </location>
</feature>
<dbReference type="Proteomes" id="UP000297814">
    <property type="component" value="Unassembled WGS sequence"/>
</dbReference>
<evidence type="ECO:0000313" key="2">
    <source>
        <dbReference type="EMBL" id="TGO31769.1"/>
    </source>
</evidence>
<feature type="compositionally biased region" description="Acidic residues" evidence="1">
    <location>
        <begin position="380"/>
        <end position="389"/>
    </location>
</feature>
<feature type="compositionally biased region" description="Polar residues" evidence="1">
    <location>
        <begin position="62"/>
        <end position="74"/>
    </location>
</feature>
<protein>
    <submittedName>
        <fullName evidence="2">Uncharacterized protein</fullName>
    </submittedName>
</protein>
<feature type="region of interest" description="Disordered" evidence="1">
    <location>
        <begin position="365"/>
        <end position="426"/>
    </location>
</feature>
<reference evidence="2 3" key="1">
    <citation type="submission" date="2017-12" db="EMBL/GenBank/DDBJ databases">
        <title>Comparative genomics of Botrytis spp.</title>
        <authorList>
            <person name="Valero-Jimenez C.A."/>
            <person name="Tapia P."/>
            <person name="Veloso J."/>
            <person name="Silva-Moreno E."/>
            <person name="Staats M."/>
            <person name="Valdes J.H."/>
            <person name="Van Kan J.A.L."/>
        </authorList>
    </citation>
    <scope>NUCLEOTIDE SEQUENCE [LARGE SCALE GENOMIC DNA]</scope>
    <source>
        <strain evidence="2 3">Bh0001</strain>
    </source>
</reference>